<protein>
    <submittedName>
        <fullName evidence="10">Binding-protein-dependent transport systems inner membrane component</fullName>
    </submittedName>
</protein>
<evidence type="ECO:0000256" key="1">
    <source>
        <dbReference type="ARBA" id="ARBA00004651"/>
    </source>
</evidence>
<keyword evidence="3 8" id="KW-0813">Transport</keyword>
<keyword evidence="7 8" id="KW-0472">Membrane</keyword>
<keyword evidence="6 8" id="KW-1133">Transmembrane helix</keyword>
<keyword evidence="5 8" id="KW-0812">Transmembrane</keyword>
<dbReference type="KEGG" id="msv:Mesil_1568"/>
<keyword evidence="4" id="KW-1003">Cell membrane</keyword>
<dbReference type="eggNOG" id="COG1176">
    <property type="taxonomic scope" value="Bacteria"/>
</dbReference>
<evidence type="ECO:0000256" key="2">
    <source>
        <dbReference type="ARBA" id="ARBA00007069"/>
    </source>
</evidence>
<sequence length="287" mass="31928">MREAASLRRNLLRFLLTVGPGALWLFAFVLLPSVLVLIASLMSRGSFGQLAPPLGLHNYVRFFTEPLFWEIVGRSLWIGFWATVLTVLLGYPLAFYIAQHRHKQFLLLLVIIPFFTNFLIRVYAWIVLLQREGVVNAVITAFGLPPAELFPSSFAVYLATVYTYLPFFVLPLYAAVERIEWNQLEAAYDLGAGPLRGFWEAIFPQTLPGLLAGFLLTFIPAVGTFVIADLLGGGKVILIGNLIQQQFGAAQNWAFGAACSMILMGLVLLGLWLYARSQGERGLDELV</sequence>
<feature type="transmembrane region" description="Helical" evidence="8">
    <location>
        <begin position="76"/>
        <end position="98"/>
    </location>
</feature>
<name>D7BFA5_ALLS1</name>
<organism evidence="10 11">
    <name type="scientific">Allomeiothermus silvanus (strain ATCC 700542 / DSM 9946 / NBRC 106475 / NCIMB 13440 / VI-R2)</name>
    <name type="common">Thermus silvanus</name>
    <dbReference type="NCBI Taxonomy" id="526227"/>
    <lineage>
        <taxon>Bacteria</taxon>
        <taxon>Thermotogati</taxon>
        <taxon>Deinococcota</taxon>
        <taxon>Deinococci</taxon>
        <taxon>Thermales</taxon>
        <taxon>Thermaceae</taxon>
        <taxon>Allomeiothermus</taxon>
    </lineage>
</organism>
<dbReference type="STRING" id="526227.Mesil_1568"/>
<evidence type="ECO:0000313" key="10">
    <source>
        <dbReference type="EMBL" id="ADH63458.1"/>
    </source>
</evidence>
<feature type="transmembrane region" description="Helical" evidence="8">
    <location>
        <begin position="154"/>
        <end position="176"/>
    </location>
</feature>
<evidence type="ECO:0000256" key="3">
    <source>
        <dbReference type="ARBA" id="ARBA00022448"/>
    </source>
</evidence>
<dbReference type="OrthoDB" id="9807047at2"/>
<feature type="transmembrane region" description="Helical" evidence="8">
    <location>
        <begin position="21"/>
        <end position="42"/>
    </location>
</feature>
<evidence type="ECO:0000256" key="6">
    <source>
        <dbReference type="ARBA" id="ARBA00022989"/>
    </source>
</evidence>
<dbReference type="PANTHER" id="PTHR42929:SF1">
    <property type="entry name" value="INNER MEMBRANE ABC TRANSPORTER PERMEASE PROTEIN YDCU-RELATED"/>
    <property type="match status" value="1"/>
</dbReference>
<dbReference type="SUPFAM" id="SSF161098">
    <property type="entry name" value="MetI-like"/>
    <property type="match status" value="1"/>
</dbReference>
<keyword evidence="11" id="KW-1185">Reference proteome</keyword>
<feature type="domain" description="ABC transmembrane type-1" evidence="9">
    <location>
        <begin position="72"/>
        <end position="274"/>
    </location>
</feature>
<evidence type="ECO:0000256" key="4">
    <source>
        <dbReference type="ARBA" id="ARBA00022475"/>
    </source>
</evidence>
<dbReference type="GO" id="GO:0005886">
    <property type="term" value="C:plasma membrane"/>
    <property type="evidence" value="ECO:0007669"/>
    <property type="project" value="UniProtKB-SubCell"/>
</dbReference>
<evidence type="ECO:0000256" key="5">
    <source>
        <dbReference type="ARBA" id="ARBA00022692"/>
    </source>
</evidence>
<dbReference type="Proteomes" id="UP000001916">
    <property type="component" value="Chromosome"/>
</dbReference>
<evidence type="ECO:0000259" key="9">
    <source>
        <dbReference type="PROSITE" id="PS50928"/>
    </source>
</evidence>
<dbReference type="GO" id="GO:0055085">
    <property type="term" value="P:transmembrane transport"/>
    <property type="evidence" value="ECO:0007669"/>
    <property type="project" value="InterPro"/>
</dbReference>
<feature type="transmembrane region" description="Helical" evidence="8">
    <location>
        <begin position="210"/>
        <end position="233"/>
    </location>
</feature>
<evidence type="ECO:0000256" key="8">
    <source>
        <dbReference type="RuleBase" id="RU363032"/>
    </source>
</evidence>
<dbReference type="AlphaFoldDB" id="D7BFA5"/>
<dbReference type="PROSITE" id="PS50928">
    <property type="entry name" value="ABC_TM1"/>
    <property type="match status" value="1"/>
</dbReference>
<dbReference type="Gene3D" id="1.10.3720.10">
    <property type="entry name" value="MetI-like"/>
    <property type="match status" value="1"/>
</dbReference>
<evidence type="ECO:0000256" key="7">
    <source>
        <dbReference type="ARBA" id="ARBA00023136"/>
    </source>
</evidence>
<proteinExistence type="inferred from homology"/>
<comment type="similarity">
    <text evidence="2">Belongs to the binding-protein-dependent transport system permease family. CysTW subfamily.</text>
</comment>
<dbReference type="PANTHER" id="PTHR42929">
    <property type="entry name" value="INNER MEMBRANE ABC TRANSPORTER PERMEASE PROTEIN YDCU-RELATED-RELATED"/>
    <property type="match status" value="1"/>
</dbReference>
<gene>
    <name evidence="10" type="ordered locus">Mesil_1568</name>
</gene>
<dbReference type="EMBL" id="CP002042">
    <property type="protein sequence ID" value="ADH63458.1"/>
    <property type="molecule type" value="Genomic_DNA"/>
</dbReference>
<dbReference type="RefSeq" id="WP_013158022.1">
    <property type="nucleotide sequence ID" value="NC_014212.1"/>
</dbReference>
<dbReference type="Pfam" id="PF00528">
    <property type="entry name" value="BPD_transp_1"/>
    <property type="match status" value="1"/>
</dbReference>
<accession>D7BFA5</accession>
<dbReference type="CDD" id="cd06261">
    <property type="entry name" value="TM_PBP2"/>
    <property type="match status" value="1"/>
</dbReference>
<dbReference type="InterPro" id="IPR000515">
    <property type="entry name" value="MetI-like"/>
</dbReference>
<feature type="transmembrane region" description="Helical" evidence="8">
    <location>
        <begin position="105"/>
        <end position="126"/>
    </location>
</feature>
<dbReference type="InterPro" id="IPR035906">
    <property type="entry name" value="MetI-like_sf"/>
</dbReference>
<comment type="subcellular location">
    <subcellularLocation>
        <location evidence="1 8">Cell membrane</location>
        <topology evidence="1 8">Multi-pass membrane protein</topology>
    </subcellularLocation>
</comment>
<reference evidence="10 11" key="1">
    <citation type="journal article" date="2010" name="Stand. Genomic Sci.">
        <title>Complete genome sequence of Meiothermus silvanus type strain (VI-R2).</title>
        <authorList>
            <person name="Sikorski J."/>
            <person name="Tindall B.J."/>
            <person name="Lowry S."/>
            <person name="Lucas S."/>
            <person name="Nolan M."/>
            <person name="Copeland A."/>
            <person name="Glavina Del Rio T."/>
            <person name="Tice H."/>
            <person name="Cheng J.F."/>
            <person name="Han C."/>
            <person name="Pitluck S."/>
            <person name="Liolios K."/>
            <person name="Ivanova N."/>
            <person name="Mavromatis K."/>
            <person name="Mikhailova N."/>
            <person name="Pati A."/>
            <person name="Goodwin L."/>
            <person name="Chen A."/>
            <person name="Palaniappan K."/>
            <person name="Land M."/>
            <person name="Hauser L."/>
            <person name="Chang Y.J."/>
            <person name="Jeffries C.D."/>
            <person name="Rohde M."/>
            <person name="Goker M."/>
            <person name="Woyke T."/>
            <person name="Bristow J."/>
            <person name="Eisen J.A."/>
            <person name="Markowitz V."/>
            <person name="Hugenholtz P."/>
            <person name="Kyrpides N.C."/>
            <person name="Klenk H.P."/>
            <person name="Lapidus A."/>
        </authorList>
    </citation>
    <scope>NUCLEOTIDE SEQUENCE [LARGE SCALE GENOMIC DNA]</scope>
    <source>
        <strain evidence="11">ATCC 700542 / DSM 9946 / VI-R2</strain>
    </source>
</reference>
<feature type="transmembrane region" description="Helical" evidence="8">
    <location>
        <begin position="253"/>
        <end position="275"/>
    </location>
</feature>
<evidence type="ECO:0000313" key="11">
    <source>
        <dbReference type="Proteomes" id="UP000001916"/>
    </source>
</evidence>
<dbReference type="HOGENOM" id="CLU_016047_18_3_0"/>